<dbReference type="Pfam" id="PF00149">
    <property type="entry name" value="Metallophos"/>
    <property type="match status" value="1"/>
</dbReference>
<dbReference type="InterPro" id="IPR029052">
    <property type="entry name" value="Metallo-depent_PP-like"/>
</dbReference>
<dbReference type="RefSeq" id="WP_390199858.1">
    <property type="nucleotide sequence ID" value="NZ_JBHSDV010000004.1"/>
</dbReference>
<dbReference type="PANTHER" id="PTHR30337:SF7">
    <property type="entry name" value="PHOSPHOESTERASE"/>
    <property type="match status" value="1"/>
</dbReference>
<dbReference type="Gene3D" id="3.60.21.10">
    <property type="match status" value="1"/>
</dbReference>
<dbReference type="InterPro" id="IPR004843">
    <property type="entry name" value="Calcineurin-like_PHP"/>
</dbReference>
<organism evidence="3 4">
    <name type="scientific">Gracilibacillus marinus</name>
    <dbReference type="NCBI Taxonomy" id="630535"/>
    <lineage>
        <taxon>Bacteria</taxon>
        <taxon>Bacillati</taxon>
        <taxon>Bacillota</taxon>
        <taxon>Bacilli</taxon>
        <taxon>Bacillales</taxon>
        <taxon>Bacillaceae</taxon>
        <taxon>Gracilibacillus</taxon>
    </lineage>
</organism>
<keyword evidence="3" id="KW-0269">Exonuclease</keyword>
<dbReference type="PANTHER" id="PTHR30337">
    <property type="entry name" value="COMPONENT OF ATP-DEPENDENT DSDNA EXONUCLEASE"/>
    <property type="match status" value="1"/>
</dbReference>
<dbReference type="InterPro" id="IPR050535">
    <property type="entry name" value="DNA_Repair-Maintenance_Comp"/>
</dbReference>
<gene>
    <name evidence="3" type="ORF">ACFOZ1_12730</name>
</gene>
<dbReference type="PIRSF" id="PIRSF033091">
    <property type="entry name" value="Pesterase_YhaO"/>
    <property type="match status" value="1"/>
</dbReference>
<protein>
    <submittedName>
        <fullName evidence="3">Exonuclease SbcCD subunit D</fullName>
    </submittedName>
</protein>
<proteinExistence type="predicted"/>
<dbReference type="EMBL" id="JBHSDV010000004">
    <property type="protein sequence ID" value="MFC4388657.1"/>
    <property type="molecule type" value="Genomic_DNA"/>
</dbReference>
<keyword evidence="3" id="KW-0540">Nuclease</keyword>
<keyword evidence="1" id="KW-0378">Hydrolase</keyword>
<dbReference type="SUPFAM" id="SSF56300">
    <property type="entry name" value="Metallo-dependent phosphatases"/>
    <property type="match status" value="1"/>
</dbReference>
<accession>A0ABV8VVW8</accession>
<evidence type="ECO:0000313" key="3">
    <source>
        <dbReference type="EMBL" id="MFC4388657.1"/>
    </source>
</evidence>
<dbReference type="InterPro" id="IPR014576">
    <property type="entry name" value="Pesterase_YhaO"/>
</dbReference>
<evidence type="ECO:0000256" key="1">
    <source>
        <dbReference type="ARBA" id="ARBA00022801"/>
    </source>
</evidence>
<dbReference type="CDD" id="cd00840">
    <property type="entry name" value="MPP_Mre11_N"/>
    <property type="match status" value="1"/>
</dbReference>
<name>A0ABV8VVW8_9BACI</name>
<reference evidence="4" key="1">
    <citation type="journal article" date="2019" name="Int. J. Syst. Evol. Microbiol.">
        <title>The Global Catalogue of Microorganisms (GCM) 10K type strain sequencing project: providing services to taxonomists for standard genome sequencing and annotation.</title>
        <authorList>
            <consortium name="The Broad Institute Genomics Platform"/>
            <consortium name="The Broad Institute Genome Sequencing Center for Infectious Disease"/>
            <person name="Wu L."/>
            <person name="Ma J."/>
        </authorList>
    </citation>
    <scope>NUCLEOTIDE SEQUENCE [LARGE SCALE GENOMIC DNA]</scope>
    <source>
        <strain evidence="4">KACC 14058</strain>
    </source>
</reference>
<evidence type="ECO:0000313" key="4">
    <source>
        <dbReference type="Proteomes" id="UP001595880"/>
    </source>
</evidence>
<evidence type="ECO:0000259" key="2">
    <source>
        <dbReference type="Pfam" id="PF00149"/>
    </source>
</evidence>
<dbReference type="GO" id="GO:0004527">
    <property type="term" value="F:exonuclease activity"/>
    <property type="evidence" value="ECO:0007669"/>
    <property type="project" value="UniProtKB-KW"/>
</dbReference>
<comment type="caution">
    <text evidence="3">The sequence shown here is derived from an EMBL/GenBank/DDBJ whole genome shotgun (WGS) entry which is preliminary data.</text>
</comment>
<dbReference type="InterPro" id="IPR041796">
    <property type="entry name" value="Mre11_N"/>
</dbReference>
<feature type="domain" description="Calcineurin-like phosphoesterase" evidence="2">
    <location>
        <begin position="2"/>
        <end position="202"/>
    </location>
</feature>
<keyword evidence="4" id="KW-1185">Reference proteome</keyword>
<dbReference type="Proteomes" id="UP001595880">
    <property type="component" value="Unassembled WGS sequence"/>
</dbReference>
<sequence>MIRFIHTADLHLDSPFKKISAMPKNVVADVRNSIYLSFQQLITVAIKQRVDFVLIVGDIFDQAHQSMKAHMTLIKGFKELQKYNIQVYVSYGNHDYLSCHTFPRNYPKNVHIFEKEKVEQFDYIKAGKVVAKIYGFSYEERVVDTNMVPQYQITEEAPYHIATLHGSLGSITDTSHETYAPFQLQELKQKQFDYWALGHIHTRQVISTNPYVVYPGNIQGRSMKEVGDKGCYLVTYNGYETQLDFIPLHTVTFKKITIEASNMEESTDVYLSLESLVQKNMKDKKKVMIEVTLENTSLKLEEWNRNGQLKEIMTLLNDRFSNEENWVQISVIKLKKQKLPREWYEGKDFLGQLHIAFQQNDKMRTLLDSLWNHPSGRKWLDTISEEELEDWTLEAENMATYLLQVGGEKE</sequence>